<name>A0A916K782_9BACL</name>
<dbReference type="AlphaFoldDB" id="A0A916K782"/>
<accession>A0A916K782</accession>
<keyword evidence="2" id="KW-1185">Reference proteome</keyword>
<comment type="caution">
    <text evidence="1">The sequence shown here is derived from an EMBL/GenBank/DDBJ whole genome shotgun (WGS) entry which is preliminary data.</text>
</comment>
<evidence type="ECO:0000313" key="2">
    <source>
        <dbReference type="Proteomes" id="UP000693672"/>
    </source>
</evidence>
<sequence length="37" mass="4102">MPRYNCNTATGSLWHTSPVSRNPKLSYSFLATRLSGS</sequence>
<evidence type="ECO:0000313" key="1">
    <source>
        <dbReference type="EMBL" id="CAG7638350.1"/>
    </source>
</evidence>
<dbReference type="EMBL" id="CAJVAS010000019">
    <property type="protein sequence ID" value="CAG7638350.1"/>
    <property type="molecule type" value="Genomic_DNA"/>
</dbReference>
<proteinExistence type="predicted"/>
<protein>
    <submittedName>
        <fullName evidence="1">Uncharacterized protein</fullName>
    </submittedName>
</protein>
<dbReference type="Proteomes" id="UP000693672">
    <property type="component" value="Unassembled WGS sequence"/>
</dbReference>
<gene>
    <name evidence="1" type="ORF">PAESOLCIP111_03930</name>
</gene>
<organism evidence="1 2">
    <name type="scientific">Paenibacillus solanacearum</name>
    <dbReference type="NCBI Taxonomy" id="2048548"/>
    <lineage>
        <taxon>Bacteria</taxon>
        <taxon>Bacillati</taxon>
        <taxon>Bacillota</taxon>
        <taxon>Bacilli</taxon>
        <taxon>Bacillales</taxon>
        <taxon>Paenibacillaceae</taxon>
        <taxon>Paenibacillus</taxon>
    </lineage>
</organism>
<reference evidence="1" key="1">
    <citation type="submission" date="2021-06" db="EMBL/GenBank/DDBJ databases">
        <authorList>
            <person name="Criscuolo A."/>
        </authorList>
    </citation>
    <scope>NUCLEOTIDE SEQUENCE</scope>
    <source>
        <strain evidence="1">CIP111600</strain>
    </source>
</reference>